<dbReference type="PANTHER" id="PTHR10763">
    <property type="entry name" value="CELL DIVISION CONTROL PROTEIN 6-RELATED"/>
    <property type="match status" value="1"/>
</dbReference>
<dbReference type="Pfam" id="PF22703">
    <property type="entry name" value="Cdc6_lid"/>
    <property type="match status" value="1"/>
</dbReference>
<evidence type="ECO:0000256" key="5">
    <source>
        <dbReference type="HAMAP-Rule" id="MF_01407"/>
    </source>
</evidence>
<dbReference type="InterPro" id="IPR050311">
    <property type="entry name" value="ORC1/CDC6"/>
</dbReference>
<dbReference type="InterPro" id="IPR027417">
    <property type="entry name" value="P-loop_NTPase"/>
</dbReference>
<dbReference type="NCBIfam" id="TIGR02928">
    <property type="entry name" value="orc1/cdc6 family replication initiation protein"/>
    <property type="match status" value="1"/>
</dbReference>
<dbReference type="GO" id="GO:0005524">
    <property type="term" value="F:ATP binding"/>
    <property type="evidence" value="ECO:0007669"/>
    <property type="project" value="UniProtKB-UniRule"/>
</dbReference>
<evidence type="ECO:0000259" key="6">
    <source>
        <dbReference type="SMART" id="SM01074"/>
    </source>
</evidence>
<dbReference type="HAMAP" id="MF_01407">
    <property type="entry name" value="ORC1_type_DNA_replic_protein"/>
    <property type="match status" value="1"/>
</dbReference>
<dbReference type="Gene3D" id="1.10.8.60">
    <property type="match status" value="1"/>
</dbReference>
<keyword evidence="2 5" id="KW-0235">DNA replication</keyword>
<reference evidence="7" key="1">
    <citation type="submission" date="2019-06" db="EMBL/GenBank/DDBJ databases">
        <title>Methanoculleus strain from Tamsui River, Taipei, Taiwan.</title>
        <authorList>
            <person name="You Y.-T."/>
            <person name="Chen S.-C."/>
            <person name="Lai S.-J."/>
            <person name="Lee Y.-C."/>
            <person name="Lai M.-C."/>
        </authorList>
    </citation>
    <scope>NUCLEOTIDE SEQUENCE</scope>
    <source>
        <strain evidence="7">Afa-1</strain>
    </source>
</reference>
<dbReference type="EMBL" id="VHLL01000013">
    <property type="protein sequence ID" value="MCT8338354.1"/>
    <property type="molecule type" value="Genomic_DNA"/>
</dbReference>
<dbReference type="Proteomes" id="UP001065682">
    <property type="component" value="Unassembled WGS sequence"/>
</dbReference>
<dbReference type="AlphaFoldDB" id="A0A9E5DF59"/>
<accession>A0A9E5DF59</accession>
<dbReference type="InterPro" id="IPR015163">
    <property type="entry name" value="Cdc6_C"/>
</dbReference>
<evidence type="ECO:0000256" key="2">
    <source>
        <dbReference type="ARBA" id="ARBA00022705"/>
    </source>
</evidence>
<organism evidence="7 8">
    <name type="scientific">Methanoculleus formosensis</name>
    <dbReference type="NCBI Taxonomy" id="2590886"/>
    <lineage>
        <taxon>Archaea</taxon>
        <taxon>Methanobacteriati</taxon>
        <taxon>Methanobacteriota</taxon>
        <taxon>Stenosarchaea group</taxon>
        <taxon>Methanomicrobia</taxon>
        <taxon>Methanomicrobiales</taxon>
        <taxon>Methanomicrobiaceae</taxon>
        <taxon>Methanoculleus</taxon>
    </lineage>
</organism>
<dbReference type="Pfam" id="PF13401">
    <property type="entry name" value="AAA_22"/>
    <property type="match status" value="1"/>
</dbReference>
<protein>
    <recommendedName>
        <fullName evidence="5">ORC1-type DNA replication protein</fullName>
    </recommendedName>
</protein>
<dbReference type="GO" id="GO:0016887">
    <property type="term" value="F:ATP hydrolysis activity"/>
    <property type="evidence" value="ECO:0007669"/>
    <property type="project" value="InterPro"/>
</dbReference>
<dbReference type="Gene3D" id="3.40.50.300">
    <property type="entry name" value="P-loop containing nucleotide triphosphate hydrolases"/>
    <property type="match status" value="1"/>
</dbReference>
<dbReference type="GO" id="GO:0006260">
    <property type="term" value="P:DNA replication"/>
    <property type="evidence" value="ECO:0007669"/>
    <property type="project" value="UniProtKB-UniRule"/>
</dbReference>
<comment type="function">
    <text evidence="5">Involved in regulation of DNA replication.</text>
</comment>
<feature type="binding site" evidence="5">
    <location>
        <position position="206"/>
    </location>
    <ligand>
        <name>ATP</name>
        <dbReference type="ChEBI" id="CHEBI:30616"/>
    </ligand>
</feature>
<evidence type="ECO:0000313" key="8">
    <source>
        <dbReference type="Proteomes" id="UP001065682"/>
    </source>
</evidence>
<proteinExistence type="inferred from homology"/>
<comment type="similarity">
    <text evidence="1 5">Belongs to the CDC6/cdc18 family.</text>
</comment>
<dbReference type="InterPro" id="IPR014277">
    <property type="entry name" value="Orc1/Cdc6_arc"/>
</dbReference>
<dbReference type="SUPFAM" id="SSF52540">
    <property type="entry name" value="P-loop containing nucleoside triphosphate hydrolases"/>
    <property type="match status" value="1"/>
</dbReference>
<feature type="binding site" evidence="5">
    <location>
        <position position="218"/>
    </location>
    <ligand>
        <name>ATP</name>
        <dbReference type="ChEBI" id="CHEBI:30616"/>
    </ligand>
</feature>
<evidence type="ECO:0000313" key="7">
    <source>
        <dbReference type="EMBL" id="MCT8338354.1"/>
    </source>
</evidence>
<evidence type="ECO:0000256" key="4">
    <source>
        <dbReference type="ARBA" id="ARBA00022840"/>
    </source>
</evidence>
<dbReference type="PANTHER" id="PTHR10763:SF26">
    <property type="entry name" value="CELL DIVISION CONTROL PROTEIN 6 HOMOLOG"/>
    <property type="match status" value="1"/>
</dbReference>
<feature type="domain" description="Cdc6 C-terminal" evidence="6">
    <location>
        <begin position="300"/>
        <end position="374"/>
    </location>
</feature>
<keyword evidence="8" id="KW-1185">Reference proteome</keyword>
<feature type="binding site" evidence="5">
    <location>
        <begin position="62"/>
        <end position="66"/>
    </location>
    <ligand>
        <name>ATP</name>
        <dbReference type="ChEBI" id="CHEBI:30616"/>
    </ligand>
</feature>
<gene>
    <name evidence="7" type="ORF">FKB36_12880</name>
</gene>
<dbReference type="SMART" id="SM01074">
    <property type="entry name" value="Cdc6_C"/>
    <property type="match status" value="1"/>
</dbReference>
<dbReference type="SUPFAM" id="SSF46785">
    <property type="entry name" value="Winged helix' DNA-binding domain"/>
    <property type="match status" value="1"/>
</dbReference>
<dbReference type="InterPro" id="IPR049945">
    <property type="entry name" value="AAA_22"/>
</dbReference>
<evidence type="ECO:0000256" key="1">
    <source>
        <dbReference type="ARBA" id="ARBA00006184"/>
    </source>
</evidence>
<comment type="caution">
    <text evidence="7">The sequence shown here is derived from an EMBL/GenBank/DDBJ whole genome shotgun (WGS) entry which is preliminary data.</text>
</comment>
<dbReference type="RefSeq" id="WP_261598500.1">
    <property type="nucleotide sequence ID" value="NZ_VHLL01000013.1"/>
</dbReference>
<dbReference type="InterPro" id="IPR036390">
    <property type="entry name" value="WH_DNA-bd_sf"/>
</dbReference>
<name>A0A9E5DF59_9EURY</name>
<dbReference type="InterPro" id="IPR055237">
    <property type="entry name" value="Cdc6_lid"/>
</dbReference>
<keyword evidence="4 5" id="KW-0067">ATP-binding</keyword>
<sequence length="382" mass="42534">MRKRLLMSDQTLFRSIDVFEIDYVPELFNYRESQLNDLAYQVRPALEGGRALSAICRGLPGTGKTTSVLRIFAELEQITKKILPVYVNCQNDRTKYMVFSRIYAAIVGHAPARTGISIKSVMDAIGGALQRREISLIVCLDDANLLHYNNTLGDVVNSLLRLHQDYPGARAAVFATVSDMDIDLASDLSRWVLSPFRPSDIYFPPYDAGEIRGILQERIRVGLYPGAFSAPMLDRIVEQTMESGDVRVGLDLVKRAVLNAECAARTEVIEEDITAAYEQAKHIHLACTVRALSADERLLLRRIAELSQEQSGPLVSGAIYGRVEETPKVGYTVFSRQLRKLDSLRLVDLIRVQAGGRTSEVALRYEPEKVVQVCGKRGTAGE</sequence>
<keyword evidence="3 5" id="KW-0547">Nucleotide-binding</keyword>
<evidence type="ECO:0000256" key="3">
    <source>
        <dbReference type="ARBA" id="ARBA00022741"/>
    </source>
</evidence>
<dbReference type="NCBIfam" id="NF001624">
    <property type="entry name" value="PRK00411.1-2"/>
    <property type="match status" value="1"/>
</dbReference>